<dbReference type="GO" id="GO:0004177">
    <property type="term" value="F:aminopeptidase activity"/>
    <property type="evidence" value="ECO:0007669"/>
    <property type="project" value="UniProtKB-KW"/>
</dbReference>
<dbReference type="AlphaFoldDB" id="B2CP14"/>
<feature type="non-terminal residue" evidence="1">
    <location>
        <position position="1"/>
    </location>
</feature>
<sequence>PMLSVTIDQRTGTMQVTQEARWERTTGSSAFPGIWDIPITWTREG</sequence>
<protein>
    <submittedName>
        <fullName evidence="1">Aminopeptidase n 1</fullName>
    </submittedName>
</protein>
<evidence type="ECO:0000313" key="1">
    <source>
        <dbReference type="EMBL" id="ACB37450.1"/>
    </source>
</evidence>
<reference evidence="1" key="1">
    <citation type="submission" date="2008-03" db="EMBL/GenBank/DDBJ databases">
        <title>Repetitive genome elements in an Ostrinia nubilalis bacterial artificial chromosome library was indicated by (BAC) end sequencing and development of sequence tag site (STS) markers.</title>
        <authorList>
            <person name="Coates B.S."/>
            <person name="Sumerford D.V."/>
            <person name="Hellmich R.L."/>
            <person name="Lewis L.C."/>
        </authorList>
    </citation>
    <scope>NUCLEOTIDE SEQUENCE</scope>
</reference>
<proteinExistence type="predicted"/>
<accession>B2CP14</accession>
<keyword evidence="1" id="KW-0645">Protease</keyword>
<feature type="non-terminal residue" evidence="1">
    <location>
        <position position="45"/>
    </location>
</feature>
<organism evidence="1">
    <name type="scientific">Ostrinia nubilalis</name>
    <name type="common">European corn borer</name>
    <name type="synonym">Pyralis nubilalis</name>
    <dbReference type="NCBI Taxonomy" id="29057"/>
    <lineage>
        <taxon>Eukaryota</taxon>
        <taxon>Metazoa</taxon>
        <taxon>Ecdysozoa</taxon>
        <taxon>Arthropoda</taxon>
        <taxon>Hexapoda</taxon>
        <taxon>Insecta</taxon>
        <taxon>Pterygota</taxon>
        <taxon>Neoptera</taxon>
        <taxon>Endopterygota</taxon>
        <taxon>Lepidoptera</taxon>
        <taxon>Glossata</taxon>
        <taxon>Ditrysia</taxon>
        <taxon>Pyraloidea</taxon>
        <taxon>Crambidae</taxon>
        <taxon>Pyraustinae</taxon>
        <taxon>Ostrinia</taxon>
    </lineage>
</organism>
<dbReference type="EMBL" id="EU532445">
    <property type="protein sequence ID" value="ACB37450.1"/>
    <property type="molecule type" value="Genomic_DNA"/>
</dbReference>
<keyword evidence="1" id="KW-0378">Hydrolase</keyword>
<gene>
    <name evidence="1" type="primary">apn1</name>
</gene>
<name>B2CP14_OSTNU</name>
<keyword evidence="1" id="KW-0031">Aminopeptidase</keyword>